<dbReference type="PANTHER" id="PTHR30069:SF29">
    <property type="entry name" value="HEMOGLOBIN AND HEMOGLOBIN-HAPTOGLOBIN-BINDING PROTEIN 1-RELATED"/>
    <property type="match status" value="1"/>
</dbReference>
<feature type="domain" description="TonB-dependent receptor-like beta-barrel" evidence="15">
    <location>
        <begin position="271"/>
        <end position="646"/>
    </location>
</feature>
<dbReference type="Pfam" id="PF07715">
    <property type="entry name" value="Plug"/>
    <property type="match status" value="1"/>
</dbReference>
<evidence type="ECO:0000256" key="9">
    <source>
        <dbReference type="ARBA" id="ARBA00023170"/>
    </source>
</evidence>
<evidence type="ECO:0000256" key="6">
    <source>
        <dbReference type="ARBA" id="ARBA00022729"/>
    </source>
</evidence>
<evidence type="ECO:0000256" key="2">
    <source>
        <dbReference type="ARBA" id="ARBA00008143"/>
    </source>
</evidence>
<evidence type="ECO:0000256" key="3">
    <source>
        <dbReference type="ARBA" id="ARBA00022448"/>
    </source>
</evidence>
<keyword evidence="4 11" id="KW-1134">Transmembrane beta strand</keyword>
<evidence type="ECO:0000313" key="17">
    <source>
        <dbReference type="EMBL" id="TCN84243.1"/>
    </source>
</evidence>
<evidence type="ECO:0000256" key="11">
    <source>
        <dbReference type="PROSITE-ProRule" id="PRU01360"/>
    </source>
</evidence>
<evidence type="ECO:0000259" key="15">
    <source>
        <dbReference type="Pfam" id="PF00593"/>
    </source>
</evidence>
<feature type="signal peptide" evidence="14">
    <location>
        <begin position="1"/>
        <end position="23"/>
    </location>
</feature>
<gene>
    <name evidence="17" type="ORF">EDC91_11216</name>
</gene>
<dbReference type="PROSITE" id="PS52016">
    <property type="entry name" value="TONB_DEPENDENT_REC_3"/>
    <property type="match status" value="1"/>
</dbReference>
<evidence type="ECO:0000256" key="4">
    <source>
        <dbReference type="ARBA" id="ARBA00022452"/>
    </source>
</evidence>
<keyword evidence="6 14" id="KW-0732">Signal</keyword>
<dbReference type="Gene3D" id="2.170.130.10">
    <property type="entry name" value="TonB-dependent receptor, plug domain"/>
    <property type="match status" value="1"/>
</dbReference>
<evidence type="ECO:0000256" key="8">
    <source>
        <dbReference type="ARBA" id="ARBA00023136"/>
    </source>
</evidence>
<dbReference type="CDD" id="cd01347">
    <property type="entry name" value="ligand_gated_channel"/>
    <property type="match status" value="1"/>
</dbReference>
<reference evidence="17 18" key="1">
    <citation type="submission" date="2019-03" db="EMBL/GenBank/DDBJ databases">
        <title>Freshwater and sediment microbial communities from various areas in North America, analyzing microbe dynamics in response to fracking.</title>
        <authorList>
            <person name="Lamendella R."/>
        </authorList>
    </citation>
    <scope>NUCLEOTIDE SEQUENCE [LARGE SCALE GENOMIC DNA]</scope>
    <source>
        <strain evidence="17 18">74A</strain>
    </source>
</reference>
<dbReference type="InterPro" id="IPR037066">
    <property type="entry name" value="Plug_dom_sf"/>
</dbReference>
<dbReference type="InterPro" id="IPR012910">
    <property type="entry name" value="Plug_dom"/>
</dbReference>
<dbReference type="InterPro" id="IPR000531">
    <property type="entry name" value="Beta-barrel_TonB"/>
</dbReference>
<dbReference type="Gene3D" id="2.40.170.20">
    <property type="entry name" value="TonB-dependent receptor, beta-barrel domain"/>
    <property type="match status" value="1"/>
</dbReference>
<sequence>MSGLPLKISAVALALGYGLAAQAQETVRDPLLNINDVMVVHGERGSAVKMSTTQWVITADEIRDLGAQSLDEVLKTVPGVYVRYGGEGSPRVDIRGFKTRHVMLLINGVPANGADDGQFDPSIIPTSQIASIDVSVGPTSVLYGPGGAGGVINIITKQGNSAQTLSGHLEAGRNNTRKGDVSVAGSGVNWQGFVSGSYQTTDGFEMSSDYKPTATQDDETRLNSDKTLRNLYAQGNYWFNDDTQLIANMALRSGNWGKPPRDGSGVGSIKYERVDDYDGKTFQLGMAHKFNELLTLRGFGYYNEAATYNTIYTDATYKKVSEYQDGTSKVQGANVQLIADFGQAGTLSTSAIAEKQSWDALSESYSNTSSGSGSGGGSGSGSGGGSSSTVATFDDSAWVYTGAAEYQYQVDGNWGYTLGAAYHDMDRDEDSDNDYSAMASGFWQALDNTKLTLSAARKIRFPSMSDLYDLSSGNKDLQTEVSKTVEFGLNQGLGMDTEFEIHLFHTDTDNFIAKDSNSISQNLGDYRFQGFDTVLSNHSIDKLSLSLAYSYLDSKDKTANETRYDGLNYRPKHQLRFELGYELPTATRFHLSVERIMDQVYYQNQKVNGVKTAVEYSLDNYTLVDVNLTQPLGSNNLELYLRATNLLDENYYQSDSLPQPGREVFVGINWQI</sequence>
<evidence type="ECO:0000256" key="5">
    <source>
        <dbReference type="ARBA" id="ARBA00022692"/>
    </source>
</evidence>
<evidence type="ECO:0000256" key="7">
    <source>
        <dbReference type="ARBA" id="ARBA00023077"/>
    </source>
</evidence>
<dbReference type="OrthoDB" id="9764669at2"/>
<proteinExistence type="inferred from homology"/>
<keyword evidence="5 11" id="KW-0812">Transmembrane</keyword>
<keyword evidence="8 11" id="KW-0472">Membrane</keyword>
<comment type="similarity">
    <text evidence="2">Belongs to the TonB-dependent receptor family. Hemoglobin/haptoglobin binding protein subfamily.</text>
</comment>
<evidence type="ECO:0000313" key="18">
    <source>
        <dbReference type="Proteomes" id="UP000294832"/>
    </source>
</evidence>
<comment type="caution">
    <text evidence="17">The sequence shown here is derived from an EMBL/GenBank/DDBJ whole genome shotgun (WGS) entry which is preliminary data.</text>
</comment>
<dbReference type="InterPro" id="IPR036942">
    <property type="entry name" value="Beta-barrel_TonB_sf"/>
</dbReference>
<evidence type="ECO:0000256" key="14">
    <source>
        <dbReference type="SAM" id="SignalP"/>
    </source>
</evidence>
<dbReference type="GO" id="GO:0015344">
    <property type="term" value="F:siderophore uptake transmembrane transporter activity"/>
    <property type="evidence" value="ECO:0007669"/>
    <property type="project" value="TreeGrafter"/>
</dbReference>
<comment type="subcellular location">
    <subcellularLocation>
        <location evidence="1 11">Cell outer membrane</location>
        <topology evidence="1 11">Multi-pass membrane protein</topology>
    </subcellularLocation>
</comment>
<dbReference type="InterPro" id="IPR039426">
    <property type="entry name" value="TonB-dep_rcpt-like"/>
</dbReference>
<name>A0A4R2FFU9_9GAMM</name>
<evidence type="ECO:0000256" key="10">
    <source>
        <dbReference type="ARBA" id="ARBA00023237"/>
    </source>
</evidence>
<evidence type="ECO:0000256" key="13">
    <source>
        <dbReference type="SAM" id="MobiDB-lite"/>
    </source>
</evidence>
<dbReference type="Pfam" id="PF00593">
    <property type="entry name" value="TonB_dep_Rec_b-barrel"/>
    <property type="match status" value="1"/>
</dbReference>
<keyword evidence="10 11" id="KW-0998">Cell outer membrane</keyword>
<dbReference type="PANTHER" id="PTHR30069">
    <property type="entry name" value="TONB-DEPENDENT OUTER MEMBRANE RECEPTOR"/>
    <property type="match status" value="1"/>
</dbReference>
<feature type="chain" id="PRO_5020976644" evidence="14">
    <location>
        <begin position="24"/>
        <end position="672"/>
    </location>
</feature>
<feature type="domain" description="TonB-dependent receptor plug" evidence="16">
    <location>
        <begin position="51"/>
        <end position="151"/>
    </location>
</feature>
<dbReference type="SUPFAM" id="SSF56935">
    <property type="entry name" value="Porins"/>
    <property type="match status" value="1"/>
</dbReference>
<keyword evidence="7 12" id="KW-0798">TonB box</keyword>
<organism evidence="17 18">
    <name type="scientific">Shewanella fodinae</name>
    <dbReference type="NCBI Taxonomy" id="552357"/>
    <lineage>
        <taxon>Bacteria</taxon>
        <taxon>Pseudomonadati</taxon>
        <taxon>Pseudomonadota</taxon>
        <taxon>Gammaproteobacteria</taxon>
        <taxon>Alteromonadales</taxon>
        <taxon>Shewanellaceae</taxon>
        <taxon>Shewanella</taxon>
    </lineage>
</organism>
<evidence type="ECO:0000256" key="12">
    <source>
        <dbReference type="RuleBase" id="RU003357"/>
    </source>
</evidence>
<evidence type="ECO:0000259" key="16">
    <source>
        <dbReference type="Pfam" id="PF07715"/>
    </source>
</evidence>
<feature type="compositionally biased region" description="Gly residues" evidence="13">
    <location>
        <begin position="372"/>
        <end position="386"/>
    </location>
</feature>
<keyword evidence="18" id="KW-1185">Reference proteome</keyword>
<dbReference type="GO" id="GO:0009279">
    <property type="term" value="C:cell outer membrane"/>
    <property type="evidence" value="ECO:0007669"/>
    <property type="project" value="UniProtKB-SubCell"/>
</dbReference>
<keyword evidence="3 11" id="KW-0813">Transport</keyword>
<keyword evidence="9 17" id="KW-0675">Receptor</keyword>
<dbReference type="EMBL" id="SLWF01000012">
    <property type="protein sequence ID" value="TCN84243.1"/>
    <property type="molecule type" value="Genomic_DNA"/>
</dbReference>
<evidence type="ECO:0000256" key="1">
    <source>
        <dbReference type="ARBA" id="ARBA00004571"/>
    </source>
</evidence>
<feature type="region of interest" description="Disordered" evidence="13">
    <location>
        <begin position="363"/>
        <end position="387"/>
    </location>
</feature>
<accession>A0A4R2FFU9</accession>
<dbReference type="GO" id="GO:0044718">
    <property type="term" value="P:siderophore transmembrane transport"/>
    <property type="evidence" value="ECO:0007669"/>
    <property type="project" value="TreeGrafter"/>
</dbReference>
<dbReference type="AlphaFoldDB" id="A0A4R2FFU9"/>
<dbReference type="Proteomes" id="UP000294832">
    <property type="component" value="Unassembled WGS sequence"/>
</dbReference>
<protein>
    <submittedName>
        <fullName evidence="17">Outer membrane cobalamin receptor</fullName>
    </submittedName>
</protein>
<dbReference type="RefSeq" id="WP_133038905.1">
    <property type="nucleotide sequence ID" value="NZ_SLWF01000012.1"/>
</dbReference>